<feature type="region of interest" description="Disordered" evidence="1">
    <location>
        <begin position="1"/>
        <end position="21"/>
    </location>
</feature>
<keyword evidence="3" id="KW-1185">Reference proteome</keyword>
<organism evidence="2 3">
    <name type="scientific">Chrysemys picta bellii</name>
    <name type="common">Western painted turtle</name>
    <name type="synonym">Emys bellii</name>
    <dbReference type="NCBI Taxonomy" id="8478"/>
    <lineage>
        <taxon>Eukaryota</taxon>
        <taxon>Metazoa</taxon>
        <taxon>Chordata</taxon>
        <taxon>Craniata</taxon>
        <taxon>Vertebrata</taxon>
        <taxon>Euteleostomi</taxon>
        <taxon>Archelosauria</taxon>
        <taxon>Testudinata</taxon>
        <taxon>Testudines</taxon>
        <taxon>Cryptodira</taxon>
        <taxon>Durocryptodira</taxon>
        <taxon>Testudinoidea</taxon>
        <taxon>Emydidae</taxon>
        <taxon>Chrysemys</taxon>
    </lineage>
</organism>
<evidence type="ECO:0000256" key="1">
    <source>
        <dbReference type="SAM" id="MobiDB-lite"/>
    </source>
</evidence>
<sequence>MAAGTGPGVPDGGPEVPNRDRGAFECNICLEPAREAVIGLWAGRQDPRTWGTPPRPRGQRPEPESRGGLPPPYHDAGFHMAFGIGAFPFGVFTTVLRGDAVGGSPWAPPWLVSREKMPAPPPPMDVGGRRGGGSVGGVGVDATGSFRGGRHRGGGSGFLPPAVSLGGGSKVTGYIEPRPYPPNVPQWLWGIPCPPPH</sequence>
<dbReference type="AlphaFoldDB" id="A0A8C3HDX9"/>
<feature type="compositionally biased region" description="Gly residues" evidence="1">
    <location>
        <begin position="1"/>
        <end position="11"/>
    </location>
</feature>
<feature type="region of interest" description="Disordered" evidence="1">
    <location>
        <begin position="44"/>
        <end position="72"/>
    </location>
</feature>
<accession>A0A8C3HDX9</accession>
<reference evidence="2" key="2">
    <citation type="submission" date="2025-09" db="UniProtKB">
        <authorList>
            <consortium name="Ensembl"/>
        </authorList>
    </citation>
    <scope>IDENTIFICATION</scope>
</reference>
<evidence type="ECO:0000313" key="3">
    <source>
        <dbReference type="Proteomes" id="UP000694380"/>
    </source>
</evidence>
<dbReference type="GO" id="GO:0016567">
    <property type="term" value="P:protein ubiquitination"/>
    <property type="evidence" value="ECO:0007669"/>
    <property type="project" value="UniProtKB-UniPathway"/>
</dbReference>
<name>A0A8C3HDX9_CHRPI</name>
<protein>
    <submittedName>
        <fullName evidence="2">Uncharacterized protein</fullName>
    </submittedName>
</protein>
<dbReference type="UniPathway" id="UPA00143"/>
<proteinExistence type="predicted"/>
<dbReference type="Ensembl" id="ENSCPBT00000019611.1">
    <property type="protein sequence ID" value="ENSCPBP00000016580.1"/>
    <property type="gene ID" value="ENSCPBG00000012216.1"/>
</dbReference>
<reference evidence="2" key="1">
    <citation type="submission" date="2025-08" db="UniProtKB">
        <authorList>
            <consortium name="Ensembl"/>
        </authorList>
    </citation>
    <scope>IDENTIFICATION</scope>
</reference>
<dbReference type="Proteomes" id="UP000694380">
    <property type="component" value="Unplaced"/>
</dbReference>
<evidence type="ECO:0000313" key="2">
    <source>
        <dbReference type="Ensembl" id="ENSCPBP00000016580.1"/>
    </source>
</evidence>